<keyword evidence="3" id="KW-1185">Reference proteome</keyword>
<reference evidence="2 3" key="1">
    <citation type="submission" date="2020-02" db="EMBL/GenBank/DDBJ databases">
        <authorList>
            <person name="Li X.-J."/>
            <person name="Han X.-M."/>
        </authorList>
    </citation>
    <scope>NUCLEOTIDE SEQUENCE [LARGE SCALE GENOMIC DNA]</scope>
    <source>
        <strain evidence="2 3">CCTCC AB 2017055</strain>
    </source>
</reference>
<dbReference type="RefSeq" id="WP_163744131.1">
    <property type="nucleotide sequence ID" value="NZ_JAAGOA010000028.1"/>
</dbReference>
<evidence type="ECO:0000313" key="3">
    <source>
        <dbReference type="Proteomes" id="UP000475214"/>
    </source>
</evidence>
<evidence type="ECO:0000313" key="2">
    <source>
        <dbReference type="EMBL" id="NEE03984.1"/>
    </source>
</evidence>
<feature type="region of interest" description="Disordered" evidence="1">
    <location>
        <begin position="1"/>
        <end position="43"/>
    </location>
</feature>
<organism evidence="2 3">
    <name type="scientific">Phytoactinopolyspora halotolerans</name>
    <dbReference type="NCBI Taxonomy" id="1981512"/>
    <lineage>
        <taxon>Bacteria</taxon>
        <taxon>Bacillati</taxon>
        <taxon>Actinomycetota</taxon>
        <taxon>Actinomycetes</taxon>
        <taxon>Jiangellales</taxon>
        <taxon>Jiangellaceae</taxon>
        <taxon>Phytoactinopolyspora</taxon>
    </lineage>
</organism>
<accession>A0A6L9SH64</accession>
<proteinExistence type="predicted"/>
<dbReference type="AlphaFoldDB" id="A0A6L9SH64"/>
<dbReference type="Proteomes" id="UP000475214">
    <property type="component" value="Unassembled WGS sequence"/>
</dbReference>
<feature type="compositionally biased region" description="Polar residues" evidence="1">
    <location>
        <begin position="1"/>
        <end position="10"/>
    </location>
</feature>
<sequence>MRSEQQSVSPQDLLGADPDLAGPNMDDNWQLDEEQTSGAHGSYNSDEHIRRIWSKVDGGGRLDQTVFLYSNPVWAEGQYWLSQPRWAHSDDYPSFNSATDPYDSADADRSQMVCAAGSTESCQIWFYWARYGQYLVQIQYVGENIDEEKFRQLVRPVDQFVVDVLSAGPR</sequence>
<dbReference type="EMBL" id="JAAGOA010000028">
    <property type="protein sequence ID" value="NEE03984.1"/>
    <property type="molecule type" value="Genomic_DNA"/>
</dbReference>
<name>A0A6L9SH64_9ACTN</name>
<gene>
    <name evidence="2" type="ORF">G1H10_27830</name>
</gene>
<evidence type="ECO:0000256" key="1">
    <source>
        <dbReference type="SAM" id="MobiDB-lite"/>
    </source>
</evidence>
<comment type="caution">
    <text evidence="2">The sequence shown here is derived from an EMBL/GenBank/DDBJ whole genome shotgun (WGS) entry which is preliminary data.</text>
</comment>
<protein>
    <submittedName>
        <fullName evidence="2">Uncharacterized protein</fullName>
    </submittedName>
</protein>